<dbReference type="Pfam" id="PF14903">
    <property type="entry name" value="WG_beta_rep"/>
    <property type="match status" value="1"/>
</dbReference>
<dbReference type="PANTHER" id="PTHR37841">
    <property type="entry name" value="GLR2918 PROTEIN"/>
    <property type="match status" value="1"/>
</dbReference>
<proteinExistence type="predicted"/>
<evidence type="ECO:0000313" key="2">
    <source>
        <dbReference type="EMBL" id="CAA6830315.1"/>
    </source>
</evidence>
<protein>
    <recommendedName>
        <fullName evidence="3">WG repeat-containing protein</fullName>
    </recommendedName>
</protein>
<feature type="signal peptide" evidence="1">
    <location>
        <begin position="1"/>
        <end position="26"/>
    </location>
</feature>
<gene>
    <name evidence="2" type="ORF">HELGO_WM27250</name>
</gene>
<evidence type="ECO:0000256" key="1">
    <source>
        <dbReference type="SAM" id="SignalP"/>
    </source>
</evidence>
<dbReference type="PANTHER" id="PTHR37841:SF1">
    <property type="entry name" value="DUF3298 DOMAIN-CONTAINING PROTEIN"/>
    <property type="match status" value="1"/>
</dbReference>
<feature type="chain" id="PRO_5027612851" description="WG repeat-containing protein" evidence="1">
    <location>
        <begin position="27"/>
        <end position="196"/>
    </location>
</feature>
<organism evidence="2">
    <name type="scientific">uncultured Aureispira sp</name>
    <dbReference type="NCBI Taxonomy" id="1331704"/>
    <lineage>
        <taxon>Bacteria</taxon>
        <taxon>Pseudomonadati</taxon>
        <taxon>Bacteroidota</taxon>
        <taxon>Saprospiria</taxon>
        <taxon>Saprospirales</taxon>
        <taxon>Saprospiraceae</taxon>
        <taxon>Aureispira</taxon>
        <taxon>environmental samples</taxon>
    </lineage>
</organism>
<dbReference type="EMBL" id="CACVAQ010000547">
    <property type="protein sequence ID" value="CAA6830315.1"/>
    <property type="molecule type" value="Genomic_DNA"/>
</dbReference>
<reference evidence="2" key="1">
    <citation type="submission" date="2020-01" db="EMBL/GenBank/DDBJ databases">
        <authorList>
            <person name="Meier V. D."/>
            <person name="Meier V D."/>
        </authorList>
    </citation>
    <scope>NUCLEOTIDE SEQUENCE</scope>
    <source>
        <strain evidence="2">HLG_WM_MAG_10</strain>
    </source>
</reference>
<evidence type="ECO:0008006" key="3">
    <source>
        <dbReference type="Google" id="ProtNLM"/>
    </source>
</evidence>
<keyword evidence="1" id="KW-0732">Signal</keyword>
<dbReference type="InterPro" id="IPR032774">
    <property type="entry name" value="WG_beta_rep"/>
</dbReference>
<accession>A0A6S6U7K3</accession>
<dbReference type="AlphaFoldDB" id="A0A6S6U7K3"/>
<dbReference type="SUPFAM" id="SSF69360">
    <property type="entry name" value="Cell wall binding repeat"/>
    <property type="match status" value="1"/>
</dbReference>
<name>A0A6S6U7K3_9BACT</name>
<sequence>MKGSIKSSRNFMVIMALVLLAMNTQAQLVTCTTTLGDAYVATTNTETIGKTVLTNTGAMIVSKYQEGAAIIKLENKYGLVNKQGYEICQPIYEEIHLFNGGYAAVKKNGKWTFVNKQGKKLTPLRYDWVGGFNDGLAAVLKDGKWGLLNEQGFEVVPTTYNAVKVDQDGRIWVQMNATWKPFDAKKSIDEAFVTAS</sequence>